<evidence type="ECO:0000256" key="8">
    <source>
        <dbReference type="SAM" id="MobiDB-lite"/>
    </source>
</evidence>
<keyword evidence="5" id="KW-0498">Mitosis</keyword>
<accession>A0A1G4J256</accession>
<dbReference type="OrthoDB" id="27187at2759"/>
<sequence length="1028" mass="116816">MSRSLASRTPHPMQEAVVEASPNNGAGSSANVRLFRALADVFQKAQSTYAGHRRHISVLKRIQAKAIEQGYEEVFNYWFNKLVVLVLPLRRAEPAGDRIVRLVGGFIASSEQDVEQARATDETTFAEQEEQLSRFIDQFVRHILRGIESKDKNVRYRVTQLLAVIMDNLGEISEDLYNLITWSLEKRVHDKEPSVRVQTIFCLTKFQDEDGDSIDPDSATASLVTAIQHDPSPEVRRASMLNLVLNNQTQEYIFERARDVNPVNRRLVFSRILRSMGKKVFADVEIESLNRLLSWGLDDRDESVRNACVRLVAFDWLNIMDGDVIQLLSYLQVSKTSSSDKVVNAILESRPDIISKIQLPSDIWDDVSTESAFLIKSLYLFCIKHKLDDVIDKNFPEATSLSQTLQKYLDKRYSQEGLSAKNEQNLEFVILQLFSAASEYDYSDEMGRRAMLNLIRNSLARFKLPEPLIQAGLKVLRALSINERDFITMSVEIITDLRDEDIERQEQADEEREIDLGDDEERPDAIESFNSAVENLAKGVEEPQQENIEKFAIEKEAGSETLMICLVLSRYMLELINTPLPENILIYSLIDTLIRPAVRNTQPEIRQLGLRNLGLCCILDVELAAESMFILGMCVSKGDPSLKNIALQVIVDVFSVHGSKVVDGEGKVDSISLHKIFYKVLKNHELPECQAIAAEGLCKLFLGDVFVDDDLFETLVLSCFSPANAKNEALVQAFAFCLPVYCFSHRNHQKRMARVASDVFLRLTMLWDDLQKGECDDMAPEAMLRPGAILQQLIHWTDPSKLVNQSKESDDTENYQLDFLLNVLKIYNRFERKDVKKMLLTNINKITLTSEDDLHKLEEIREILQDIDDNDNIDVSSHKSIKKIVEHVEQIITEAKSEKVEEDSSNQSEDEYSAILSTTGENNAHTPPPPRQESFGDPHEFDSPMDMSRDMIDNTPSRKPSREVGSQDMAKSRNSTVPRTRKRSRENTSSQRRERIHGSDNVNRTVSFILPSDDNSVTDEGNSSTYDS</sequence>
<dbReference type="EMBL" id="LT598466">
    <property type="protein sequence ID" value="SCU83734.1"/>
    <property type="molecule type" value="Genomic_DNA"/>
</dbReference>
<gene>
    <name evidence="10" type="ORF">LAMI_0C04390G</name>
</gene>
<name>A0A1G4J256_9SACH</name>
<evidence type="ECO:0000256" key="7">
    <source>
        <dbReference type="ARBA" id="ARBA00023306"/>
    </source>
</evidence>
<keyword evidence="11" id="KW-1185">Reference proteome</keyword>
<protein>
    <submittedName>
        <fullName evidence="10">LAMI_0C04390g1_1</fullName>
    </submittedName>
</protein>
<dbReference type="SUPFAM" id="SSF48371">
    <property type="entry name" value="ARM repeat"/>
    <property type="match status" value="1"/>
</dbReference>
<dbReference type="PANTHER" id="PTHR14418">
    <property type="entry name" value="CONDENSIN COMPLEX SUBUNIT 3-RELATED"/>
    <property type="match status" value="1"/>
</dbReference>
<dbReference type="GO" id="GO:0000793">
    <property type="term" value="C:condensed chromosome"/>
    <property type="evidence" value="ECO:0007669"/>
    <property type="project" value="TreeGrafter"/>
</dbReference>
<dbReference type="InterPro" id="IPR016024">
    <property type="entry name" value="ARM-type_fold"/>
</dbReference>
<dbReference type="STRING" id="1230905.A0A1G4J256"/>
<evidence type="ECO:0000256" key="1">
    <source>
        <dbReference type="ARBA" id="ARBA00004286"/>
    </source>
</evidence>
<evidence type="ECO:0000256" key="5">
    <source>
        <dbReference type="ARBA" id="ARBA00022776"/>
    </source>
</evidence>
<keyword evidence="6" id="KW-0226">DNA condensation</keyword>
<comment type="subcellular location">
    <subcellularLocation>
        <location evidence="1">Chromosome</location>
    </subcellularLocation>
</comment>
<feature type="region of interest" description="Disordered" evidence="8">
    <location>
        <begin position="919"/>
        <end position="1028"/>
    </location>
</feature>
<comment type="similarity">
    <text evidence="2">Belongs to the CND3 (condensin subunit 3) family.</text>
</comment>
<dbReference type="GO" id="GO:0051301">
    <property type="term" value="P:cell division"/>
    <property type="evidence" value="ECO:0007669"/>
    <property type="project" value="UniProtKB-KW"/>
</dbReference>
<dbReference type="GO" id="GO:0000796">
    <property type="term" value="C:condensin complex"/>
    <property type="evidence" value="ECO:0007669"/>
    <property type="project" value="InterPro"/>
</dbReference>
<keyword evidence="3" id="KW-0158">Chromosome</keyword>
<evidence type="ECO:0000313" key="10">
    <source>
        <dbReference type="EMBL" id="SCU83734.1"/>
    </source>
</evidence>
<evidence type="ECO:0000256" key="2">
    <source>
        <dbReference type="ARBA" id="ARBA00006533"/>
    </source>
</evidence>
<dbReference type="PANTHER" id="PTHR14418:SF5">
    <property type="entry name" value="CONDENSIN COMPLEX SUBUNIT 3"/>
    <property type="match status" value="1"/>
</dbReference>
<evidence type="ECO:0000256" key="3">
    <source>
        <dbReference type="ARBA" id="ARBA00022454"/>
    </source>
</evidence>
<keyword evidence="7" id="KW-0131">Cell cycle</keyword>
<dbReference type="AlphaFoldDB" id="A0A1G4J256"/>
<evidence type="ECO:0000259" key="9">
    <source>
        <dbReference type="Pfam" id="PF12719"/>
    </source>
</evidence>
<feature type="region of interest" description="Disordered" evidence="8">
    <location>
        <begin position="1"/>
        <end position="24"/>
    </location>
</feature>
<evidence type="ECO:0000313" key="11">
    <source>
        <dbReference type="Proteomes" id="UP000191024"/>
    </source>
</evidence>
<keyword evidence="4" id="KW-0132">Cell division</keyword>
<dbReference type="InterPro" id="IPR011989">
    <property type="entry name" value="ARM-like"/>
</dbReference>
<evidence type="ECO:0000256" key="6">
    <source>
        <dbReference type="ARBA" id="ARBA00023067"/>
    </source>
</evidence>
<dbReference type="InterPro" id="IPR027165">
    <property type="entry name" value="CND3"/>
</dbReference>
<dbReference type="Gene3D" id="1.25.10.10">
    <property type="entry name" value="Leucine-rich Repeat Variant"/>
    <property type="match status" value="1"/>
</dbReference>
<dbReference type="Pfam" id="PF12719">
    <property type="entry name" value="Cnd3"/>
    <property type="match status" value="1"/>
</dbReference>
<proteinExistence type="inferred from homology"/>
<organism evidence="10 11">
    <name type="scientific">Lachancea mirantina</name>
    <dbReference type="NCBI Taxonomy" id="1230905"/>
    <lineage>
        <taxon>Eukaryota</taxon>
        <taxon>Fungi</taxon>
        <taxon>Dikarya</taxon>
        <taxon>Ascomycota</taxon>
        <taxon>Saccharomycotina</taxon>
        <taxon>Saccharomycetes</taxon>
        <taxon>Saccharomycetales</taxon>
        <taxon>Saccharomycetaceae</taxon>
        <taxon>Lachancea</taxon>
    </lineage>
</organism>
<evidence type="ECO:0000256" key="4">
    <source>
        <dbReference type="ARBA" id="ARBA00022618"/>
    </source>
</evidence>
<reference evidence="11" key="1">
    <citation type="submission" date="2016-03" db="EMBL/GenBank/DDBJ databases">
        <authorList>
            <person name="Devillers H."/>
        </authorList>
    </citation>
    <scope>NUCLEOTIDE SEQUENCE [LARGE SCALE GENOMIC DNA]</scope>
</reference>
<dbReference type="Proteomes" id="UP000191024">
    <property type="component" value="Chromosome C"/>
</dbReference>
<feature type="compositionally biased region" description="Basic and acidic residues" evidence="8">
    <location>
        <begin position="934"/>
        <end position="952"/>
    </location>
</feature>
<dbReference type="GO" id="GO:0007076">
    <property type="term" value="P:mitotic chromosome condensation"/>
    <property type="evidence" value="ECO:0007669"/>
    <property type="project" value="InterPro"/>
</dbReference>
<feature type="domain" description="Nuclear condensin complex subunit 3 C-terminal" evidence="9">
    <location>
        <begin position="565"/>
        <end position="848"/>
    </location>
</feature>
<feature type="compositionally biased region" description="Polar residues" evidence="8">
    <location>
        <begin position="1013"/>
        <end position="1028"/>
    </location>
</feature>
<dbReference type="InterPro" id="IPR025977">
    <property type="entry name" value="Cnd3_C"/>
</dbReference>